<dbReference type="AlphaFoldDB" id="A0A5C3LRG6"/>
<evidence type="ECO:0000313" key="3">
    <source>
        <dbReference type="EMBL" id="TFK31321.1"/>
    </source>
</evidence>
<feature type="chain" id="PRO_5022761477" evidence="2">
    <location>
        <begin position="26"/>
        <end position="137"/>
    </location>
</feature>
<evidence type="ECO:0000256" key="2">
    <source>
        <dbReference type="SAM" id="SignalP"/>
    </source>
</evidence>
<evidence type="ECO:0000313" key="4">
    <source>
        <dbReference type="Proteomes" id="UP000308652"/>
    </source>
</evidence>
<feature type="signal peptide" evidence="2">
    <location>
        <begin position="1"/>
        <end position="25"/>
    </location>
</feature>
<sequence>MAMHKSGASCCSIVLYLLVIPGVHDFLLYSDQYISLTRNYHSDTKASIIEDSPNAYAFTVPVVRLIHKSAYERWEVGSKNCFESVRLIRYDLRASRCVCRILDVTTLSPRHTLLRLNSQSRSSDSPNNVFSWSAGTV</sequence>
<gene>
    <name evidence="3" type="ORF">BDQ12DRAFT_161755</name>
</gene>
<accession>A0A5C3LRG6</accession>
<protein>
    <submittedName>
        <fullName evidence="3">Uncharacterized protein</fullName>
    </submittedName>
</protein>
<feature type="region of interest" description="Disordered" evidence="1">
    <location>
        <begin position="118"/>
        <end position="137"/>
    </location>
</feature>
<organism evidence="3 4">
    <name type="scientific">Crucibulum laeve</name>
    <dbReference type="NCBI Taxonomy" id="68775"/>
    <lineage>
        <taxon>Eukaryota</taxon>
        <taxon>Fungi</taxon>
        <taxon>Dikarya</taxon>
        <taxon>Basidiomycota</taxon>
        <taxon>Agaricomycotina</taxon>
        <taxon>Agaricomycetes</taxon>
        <taxon>Agaricomycetidae</taxon>
        <taxon>Agaricales</taxon>
        <taxon>Agaricineae</taxon>
        <taxon>Nidulariaceae</taxon>
        <taxon>Crucibulum</taxon>
    </lineage>
</organism>
<name>A0A5C3LRG6_9AGAR</name>
<dbReference type="EMBL" id="ML213782">
    <property type="protein sequence ID" value="TFK31321.1"/>
    <property type="molecule type" value="Genomic_DNA"/>
</dbReference>
<reference evidence="3 4" key="1">
    <citation type="journal article" date="2019" name="Nat. Ecol. Evol.">
        <title>Megaphylogeny resolves global patterns of mushroom evolution.</title>
        <authorList>
            <person name="Varga T."/>
            <person name="Krizsan K."/>
            <person name="Foldi C."/>
            <person name="Dima B."/>
            <person name="Sanchez-Garcia M."/>
            <person name="Sanchez-Ramirez S."/>
            <person name="Szollosi G.J."/>
            <person name="Szarkandi J.G."/>
            <person name="Papp V."/>
            <person name="Albert L."/>
            <person name="Andreopoulos W."/>
            <person name="Angelini C."/>
            <person name="Antonin V."/>
            <person name="Barry K.W."/>
            <person name="Bougher N.L."/>
            <person name="Buchanan P."/>
            <person name="Buyck B."/>
            <person name="Bense V."/>
            <person name="Catcheside P."/>
            <person name="Chovatia M."/>
            <person name="Cooper J."/>
            <person name="Damon W."/>
            <person name="Desjardin D."/>
            <person name="Finy P."/>
            <person name="Geml J."/>
            <person name="Haridas S."/>
            <person name="Hughes K."/>
            <person name="Justo A."/>
            <person name="Karasinski D."/>
            <person name="Kautmanova I."/>
            <person name="Kiss B."/>
            <person name="Kocsube S."/>
            <person name="Kotiranta H."/>
            <person name="LaButti K.M."/>
            <person name="Lechner B.E."/>
            <person name="Liimatainen K."/>
            <person name="Lipzen A."/>
            <person name="Lukacs Z."/>
            <person name="Mihaltcheva S."/>
            <person name="Morgado L.N."/>
            <person name="Niskanen T."/>
            <person name="Noordeloos M.E."/>
            <person name="Ohm R.A."/>
            <person name="Ortiz-Santana B."/>
            <person name="Ovrebo C."/>
            <person name="Racz N."/>
            <person name="Riley R."/>
            <person name="Savchenko A."/>
            <person name="Shiryaev A."/>
            <person name="Soop K."/>
            <person name="Spirin V."/>
            <person name="Szebenyi C."/>
            <person name="Tomsovsky M."/>
            <person name="Tulloss R.E."/>
            <person name="Uehling J."/>
            <person name="Grigoriev I.V."/>
            <person name="Vagvolgyi C."/>
            <person name="Papp T."/>
            <person name="Martin F.M."/>
            <person name="Miettinen O."/>
            <person name="Hibbett D.S."/>
            <person name="Nagy L.G."/>
        </authorList>
    </citation>
    <scope>NUCLEOTIDE SEQUENCE [LARGE SCALE GENOMIC DNA]</scope>
    <source>
        <strain evidence="3 4">CBS 166.37</strain>
    </source>
</reference>
<dbReference type="Proteomes" id="UP000308652">
    <property type="component" value="Unassembled WGS sequence"/>
</dbReference>
<evidence type="ECO:0000256" key="1">
    <source>
        <dbReference type="SAM" id="MobiDB-lite"/>
    </source>
</evidence>
<keyword evidence="2" id="KW-0732">Signal</keyword>
<keyword evidence="4" id="KW-1185">Reference proteome</keyword>
<proteinExistence type="predicted"/>